<comment type="function">
    <text evidence="12">Essential subunit of the farnesyltransferase complex. Catalyzes the transfer of a farnesyl moiety from farnesyl diphosphate to a cysteine at the fourth position from the C-terminus of several proteins having the C-terminal sequence Cys-aliphatic-aliphatic-X.</text>
</comment>
<comment type="function">
    <text evidence="14">Catalyzes the transfer of a farnesyl moiety from farnesyl diphosphate to a cysteine at the fourth position from the C-terminus of several proteins. The beta subunit is responsible for peptide-binding.</text>
</comment>
<dbReference type="InterPro" id="IPR045089">
    <property type="entry name" value="PGGT1B-like"/>
</dbReference>
<keyword evidence="6 14" id="KW-0808">Transferase</keyword>
<proteinExistence type="inferred from homology"/>
<keyword evidence="4" id="KW-0597">Phosphoprotein</keyword>
<evidence type="ECO:0000256" key="12">
    <source>
        <dbReference type="ARBA" id="ARBA00055850"/>
    </source>
</evidence>
<dbReference type="KEGG" id="scac:106087684"/>
<dbReference type="SUPFAM" id="SSF48239">
    <property type="entry name" value="Terpenoid cyclases/Protein prenyltransferases"/>
    <property type="match status" value="1"/>
</dbReference>
<dbReference type="PANTHER" id="PTHR11774">
    <property type="entry name" value="GERANYLGERANYL TRANSFERASE TYPE BETA SUBUNIT"/>
    <property type="match status" value="1"/>
</dbReference>
<comment type="catalytic activity">
    <reaction evidence="11">
        <text>L-cysteinyl-[protein] + (2E,6E)-farnesyl diphosphate = S-(2E,6E)-farnesyl-L-cysteinyl-[protein] + diphosphate</text>
        <dbReference type="Rhea" id="RHEA:13345"/>
        <dbReference type="Rhea" id="RHEA-COMP:10131"/>
        <dbReference type="Rhea" id="RHEA-COMP:11535"/>
        <dbReference type="ChEBI" id="CHEBI:29950"/>
        <dbReference type="ChEBI" id="CHEBI:33019"/>
        <dbReference type="ChEBI" id="CHEBI:86019"/>
        <dbReference type="ChEBI" id="CHEBI:175763"/>
        <dbReference type="EC" id="2.5.1.58"/>
    </reaction>
</comment>
<keyword evidence="8" id="KW-0677">Repeat</keyword>
<keyword evidence="17" id="KW-1185">Reference proteome</keyword>
<evidence type="ECO:0000259" key="15">
    <source>
        <dbReference type="Pfam" id="PF00432"/>
    </source>
</evidence>
<evidence type="ECO:0000256" key="10">
    <source>
        <dbReference type="ARBA" id="ARBA00023098"/>
    </source>
</evidence>
<evidence type="ECO:0000256" key="13">
    <source>
        <dbReference type="ARBA" id="ARBA00064192"/>
    </source>
</evidence>
<sequence>MDDLLLDFRDFSLLEMYKFDDEKVSTVTSREQQKTENSIEKCFDRFLQLRYLDGLRVTKFYREEHQRFLECMLHRLPPNYECLDSSRPWCIYWILQAAHVLNFTFAPETLEQVVAFLEKCRHPQGGFAGGPGQYAHLAPTYAAVNSLAMIGTPSAFRAIDRDSLEKFLFAVREPDGSFRLHVDGETDVRGAYCAVSVAKLTNMPEPTLKKLFNKTGDWIASCQTYEGGFGGAPDLEAHGGYTFCGIAALALLNEGHKCDQEQLLKWTLQRQMAYEGGFQGRTNKLVDGCYSFWVGATIPVTQAIMNNDGKPLAKALFDVGALQEYILLCCQKSNGGLIDKPGKPQDLYHTCYTLSGIAIAQHSESAEMPAVLGDPANELQPTHPLFNVPPEAVAHTTHFYQQLNNLRAFAQKEQNGDGDDVANGETS</sequence>
<evidence type="ECO:0000256" key="6">
    <source>
        <dbReference type="ARBA" id="ARBA00022679"/>
    </source>
</evidence>
<dbReference type="InterPro" id="IPR008930">
    <property type="entry name" value="Terpenoid_cyclase/PrenylTrfase"/>
</dbReference>
<comment type="similarity">
    <text evidence="1 14">Belongs to the protein prenyltransferase subunit beta family.</text>
</comment>
<accession>A0A1I8P731</accession>
<dbReference type="CDD" id="cd02893">
    <property type="entry name" value="FTase"/>
    <property type="match status" value="1"/>
</dbReference>
<evidence type="ECO:0000313" key="16">
    <source>
        <dbReference type="EnsemblMetazoa" id="SCAU005370-PA"/>
    </source>
</evidence>
<evidence type="ECO:0000256" key="14">
    <source>
        <dbReference type="RuleBase" id="RU365056"/>
    </source>
</evidence>
<evidence type="ECO:0000256" key="8">
    <source>
        <dbReference type="ARBA" id="ARBA00022737"/>
    </source>
</evidence>
<gene>
    <name evidence="16" type="primary">106087684</name>
</gene>
<name>A0A1I8P731_STOCA</name>
<dbReference type="PANTHER" id="PTHR11774:SF6">
    <property type="entry name" value="PROTEIN FARNESYLTRANSFERASE SUBUNIT BETA"/>
    <property type="match status" value="1"/>
</dbReference>
<evidence type="ECO:0000313" key="17">
    <source>
        <dbReference type="Proteomes" id="UP000095300"/>
    </source>
</evidence>
<dbReference type="InterPro" id="IPR026872">
    <property type="entry name" value="FTB"/>
</dbReference>
<dbReference type="InterPro" id="IPR001330">
    <property type="entry name" value="Prenyltrans"/>
</dbReference>
<comment type="subunit">
    <text evidence="14">Heterodimer of an alpha and a beta subunit.</text>
</comment>
<organism evidence="16 17">
    <name type="scientific">Stomoxys calcitrans</name>
    <name type="common">Stable fly</name>
    <name type="synonym">Conops calcitrans</name>
    <dbReference type="NCBI Taxonomy" id="35570"/>
    <lineage>
        <taxon>Eukaryota</taxon>
        <taxon>Metazoa</taxon>
        <taxon>Ecdysozoa</taxon>
        <taxon>Arthropoda</taxon>
        <taxon>Hexapoda</taxon>
        <taxon>Insecta</taxon>
        <taxon>Pterygota</taxon>
        <taxon>Neoptera</taxon>
        <taxon>Endopterygota</taxon>
        <taxon>Diptera</taxon>
        <taxon>Brachycera</taxon>
        <taxon>Muscomorpha</taxon>
        <taxon>Muscoidea</taxon>
        <taxon>Muscidae</taxon>
        <taxon>Stomoxys</taxon>
    </lineage>
</organism>
<dbReference type="GO" id="GO:0005965">
    <property type="term" value="C:protein farnesyltransferase complex"/>
    <property type="evidence" value="ECO:0007669"/>
    <property type="project" value="UniProtKB-UniRule"/>
</dbReference>
<dbReference type="VEuPathDB" id="VectorBase:SCAU005370"/>
<dbReference type="EnsemblMetazoa" id="SCAU005370-RA">
    <property type="protein sequence ID" value="SCAU005370-PA"/>
    <property type="gene ID" value="SCAU005370"/>
</dbReference>
<keyword evidence="5 14" id="KW-0637">Prenyltransferase</keyword>
<protein>
    <recommendedName>
        <fullName evidence="3 14">Protein farnesyltransferase subunit beta</fullName>
        <shortName evidence="14">FTase-beta</shortName>
        <ecNumber evidence="2 14">2.5.1.58</ecNumber>
    </recommendedName>
</protein>
<feature type="domain" description="Prenyltransferase alpha-alpha toroid" evidence="15">
    <location>
        <begin position="60"/>
        <end position="388"/>
    </location>
</feature>
<comment type="cofactor">
    <cofactor evidence="14">
        <name>Zn(2+)</name>
        <dbReference type="ChEBI" id="CHEBI:29105"/>
    </cofactor>
    <text evidence="14">Binds 1 zinc ion per subunit.</text>
</comment>
<evidence type="ECO:0000256" key="7">
    <source>
        <dbReference type="ARBA" id="ARBA00022723"/>
    </source>
</evidence>
<dbReference type="GO" id="GO:0004660">
    <property type="term" value="F:protein farnesyltransferase activity"/>
    <property type="evidence" value="ECO:0007669"/>
    <property type="project" value="UniProtKB-UniRule"/>
</dbReference>
<reference evidence="16" key="1">
    <citation type="submission" date="2020-05" db="UniProtKB">
        <authorList>
            <consortium name="EnsemblMetazoa"/>
        </authorList>
    </citation>
    <scope>IDENTIFICATION</scope>
    <source>
        <strain evidence="16">USDA</strain>
    </source>
</reference>
<dbReference type="AlphaFoldDB" id="A0A1I8P731"/>
<dbReference type="GO" id="GO:0097354">
    <property type="term" value="P:prenylation"/>
    <property type="evidence" value="ECO:0007669"/>
    <property type="project" value="UniProtKB-UniRule"/>
</dbReference>
<evidence type="ECO:0000256" key="1">
    <source>
        <dbReference type="ARBA" id="ARBA00010497"/>
    </source>
</evidence>
<dbReference type="GO" id="GO:0006629">
    <property type="term" value="P:lipid metabolic process"/>
    <property type="evidence" value="ECO:0007669"/>
    <property type="project" value="UniProtKB-KW"/>
</dbReference>
<evidence type="ECO:0000256" key="4">
    <source>
        <dbReference type="ARBA" id="ARBA00022553"/>
    </source>
</evidence>
<dbReference type="Proteomes" id="UP000095300">
    <property type="component" value="Unassembled WGS sequence"/>
</dbReference>
<evidence type="ECO:0000256" key="9">
    <source>
        <dbReference type="ARBA" id="ARBA00022833"/>
    </source>
</evidence>
<keyword evidence="10" id="KW-0443">Lipid metabolism</keyword>
<dbReference type="Gene3D" id="1.50.10.20">
    <property type="match status" value="1"/>
</dbReference>
<dbReference type="STRING" id="35570.A0A1I8P731"/>
<evidence type="ECO:0000256" key="2">
    <source>
        <dbReference type="ARBA" id="ARBA00012702"/>
    </source>
</evidence>
<evidence type="ECO:0000256" key="3">
    <source>
        <dbReference type="ARBA" id="ARBA00015798"/>
    </source>
</evidence>
<evidence type="ECO:0000256" key="11">
    <source>
        <dbReference type="ARBA" id="ARBA00050225"/>
    </source>
</evidence>
<keyword evidence="7 14" id="KW-0479">Metal-binding</keyword>
<comment type="subunit">
    <text evidence="13">Heterodimer of FNTA and FNTB.</text>
</comment>
<evidence type="ECO:0000256" key="5">
    <source>
        <dbReference type="ARBA" id="ARBA00022602"/>
    </source>
</evidence>
<dbReference type="OrthoDB" id="10261146at2759"/>
<dbReference type="FunFam" id="1.50.10.20:FF:000007">
    <property type="entry name" value="Protein farnesyltransferase subunit beta"/>
    <property type="match status" value="1"/>
</dbReference>
<keyword evidence="9 14" id="KW-0862">Zinc</keyword>
<dbReference type="GO" id="GO:0008270">
    <property type="term" value="F:zinc ion binding"/>
    <property type="evidence" value="ECO:0007669"/>
    <property type="project" value="UniProtKB-UniRule"/>
</dbReference>
<dbReference type="EC" id="2.5.1.58" evidence="2 14"/>
<dbReference type="Pfam" id="PF00432">
    <property type="entry name" value="Prenyltrans"/>
    <property type="match status" value="1"/>
</dbReference>